<comment type="caution">
    <text evidence="1">The sequence shown here is derived from an EMBL/GenBank/DDBJ whole genome shotgun (WGS) entry which is preliminary data.</text>
</comment>
<name>A0ABR0BE75_PURLI</name>
<sequence length="108" mass="11986">MRLREAIAAALWPSTFSLYPVLPTLKDVDHQPHHALQQSHRAPFHTMAATYHDHNTTALGREPLESQNYVGGGMFMMAFIQPAAAPNRFAYPDDHHVKGLNAGTLAKI</sequence>
<accession>A0ABR0BE75</accession>
<proteinExistence type="predicted"/>
<evidence type="ECO:0000313" key="2">
    <source>
        <dbReference type="Proteomes" id="UP001287286"/>
    </source>
</evidence>
<dbReference type="EMBL" id="JAWRVI010000214">
    <property type="protein sequence ID" value="KAK4071536.1"/>
    <property type="molecule type" value="Genomic_DNA"/>
</dbReference>
<gene>
    <name evidence="1" type="ORF">Purlil1_13403</name>
</gene>
<evidence type="ECO:0000313" key="1">
    <source>
        <dbReference type="EMBL" id="KAK4071536.1"/>
    </source>
</evidence>
<protein>
    <submittedName>
        <fullName evidence="1">Uncharacterized protein</fullName>
    </submittedName>
</protein>
<keyword evidence="2" id="KW-1185">Reference proteome</keyword>
<reference evidence="1 2" key="1">
    <citation type="journal article" date="2024" name="Microbiol. Resour. Announc.">
        <title>Genome annotations for the ascomycete fungi Trichoderma harzianum, Trichoderma aggressivum, and Purpureocillium lilacinum.</title>
        <authorList>
            <person name="Beijen E.P.W."/>
            <person name="Ohm R.A."/>
        </authorList>
    </citation>
    <scope>NUCLEOTIDE SEQUENCE [LARGE SCALE GENOMIC DNA]</scope>
    <source>
        <strain evidence="1 2">CBS 150709</strain>
    </source>
</reference>
<organism evidence="1 2">
    <name type="scientific">Purpureocillium lilacinum</name>
    <name type="common">Paecilomyces lilacinus</name>
    <dbReference type="NCBI Taxonomy" id="33203"/>
    <lineage>
        <taxon>Eukaryota</taxon>
        <taxon>Fungi</taxon>
        <taxon>Dikarya</taxon>
        <taxon>Ascomycota</taxon>
        <taxon>Pezizomycotina</taxon>
        <taxon>Sordariomycetes</taxon>
        <taxon>Hypocreomycetidae</taxon>
        <taxon>Hypocreales</taxon>
        <taxon>Ophiocordycipitaceae</taxon>
        <taxon>Purpureocillium</taxon>
    </lineage>
</organism>
<dbReference type="Proteomes" id="UP001287286">
    <property type="component" value="Unassembled WGS sequence"/>
</dbReference>